<reference evidence="2" key="1">
    <citation type="journal article" date="2015" name="Nature">
        <title>Complex archaea that bridge the gap between prokaryotes and eukaryotes.</title>
        <authorList>
            <person name="Spang A."/>
            <person name="Saw J.H."/>
            <person name="Jorgensen S.L."/>
            <person name="Zaremba-Niedzwiedzka K."/>
            <person name="Martijn J."/>
            <person name="Lind A.E."/>
            <person name="van Eijk R."/>
            <person name="Schleper C."/>
            <person name="Guy L."/>
            <person name="Ettema T.J."/>
        </authorList>
    </citation>
    <scope>NUCLEOTIDE SEQUENCE</scope>
</reference>
<comment type="caution">
    <text evidence="2">The sequence shown here is derived from an EMBL/GenBank/DDBJ whole genome shotgun (WGS) entry which is preliminary data.</text>
</comment>
<gene>
    <name evidence="2" type="ORF">LCGC14_0723910</name>
</gene>
<evidence type="ECO:0000256" key="1">
    <source>
        <dbReference type="SAM" id="MobiDB-lite"/>
    </source>
</evidence>
<feature type="region of interest" description="Disordered" evidence="1">
    <location>
        <begin position="1"/>
        <end position="57"/>
    </location>
</feature>
<protein>
    <submittedName>
        <fullName evidence="2">Uncharacterized protein</fullName>
    </submittedName>
</protein>
<dbReference type="AlphaFoldDB" id="A0A0F9QBK5"/>
<name>A0A0F9QBK5_9ZZZZ</name>
<dbReference type="EMBL" id="LAZR01001651">
    <property type="protein sequence ID" value="KKN41370.1"/>
    <property type="molecule type" value="Genomic_DNA"/>
</dbReference>
<sequence length="57" mass="6168">MSDEQNKQPDCPQCGETTKRSTFRTGSMSVPKREEDHCGSCGTHAPAQVAPANTTEE</sequence>
<proteinExistence type="predicted"/>
<evidence type="ECO:0000313" key="2">
    <source>
        <dbReference type="EMBL" id="KKN41370.1"/>
    </source>
</evidence>
<organism evidence="2">
    <name type="scientific">marine sediment metagenome</name>
    <dbReference type="NCBI Taxonomy" id="412755"/>
    <lineage>
        <taxon>unclassified sequences</taxon>
        <taxon>metagenomes</taxon>
        <taxon>ecological metagenomes</taxon>
    </lineage>
</organism>
<accession>A0A0F9QBK5</accession>